<proteinExistence type="inferred from homology"/>
<dbReference type="EMBL" id="VEPZ02001401">
    <property type="protein sequence ID" value="KAE8675455.1"/>
    <property type="molecule type" value="Genomic_DNA"/>
</dbReference>
<keyword evidence="10 12" id="KW-0238">DNA-binding</keyword>
<dbReference type="InterPro" id="IPR001154">
    <property type="entry name" value="TopoII_euk"/>
</dbReference>
<dbReference type="PRINTS" id="PR01158">
    <property type="entry name" value="TOPISMRASEII"/>
</dbReference>
<dbReference type="GO" id="GO:0005524">
    <property type="term" value="F:ATP binding"/>
    <property type="evidence" value="ECO:0007669"/>
    <property type="project" value="UniProtKB-UniRule"/>
</dbReference>
<dbReference type="Pfam" id="PF00521">
    <property type="entry name" value="DNA_topoisoIV"/>
    <property type="match status" value="1"/>
</dbReference>
<evidence type="ECO:0000256" key="3">
    <source>
        <dbReference type="ARBA" id="ARBA00001946"/>
    </source>
</evidence>
<dbReference type="SMART" id="SM00434">
    <property type="entry name" value="TOP4c"/>
    <property type="match status" value="1"/>
</dbReference>
<evidence type="ECO:0000313" key="18">
    <source>
        <dbReference type="Proteomes" id="UP000436088"/>
    </source>
</evidence>
<dbReference type="InterPro" id="IPR013758">
    <property type="entry name" value="Topo_IIA_A/C_ab"/>
</dbReference>
<comment type="subunit">
    <text evidence="13">Homodimer.</text>
</comment>
<dbReference type="SUPFAM" id="SSF54211">
    <property type="entry name" value="Ribosomal protein S5 domain 2-like"/>
    <property type="match status" value="1"/>
</dbReference>
<evidence type="ECO:0000256" key="13">
    <source>
        <dbReference type="RuleBase" id="RU362094"/>
    </source>
</evidence>
<evidence type="ECO:0000256" key="2">
    <source>
        <dbReference type="ARBA" id="ARBA00001913"/>
    </source>
</evidence>
<dbReference type="PROSITE" id="PS52040">
    <property type="entry name" value="TOPO_IIA"/>
    <property type="match status" value="1"/>
</dbReference>
<comment type="similarity">
    <text evidence="4 13">Belongs to the type II topoisomerase family.</text>
</comment>
<dbReference type="InterPro" id="IPR013757">
    <property type="entry name" value="Topo_IIA_A_a_sf"/>
</dbReference>
<comment type="function">
    <text evidence="13">Control of topological states of DNA by transient breakage and subsequent rejoining of DNA strands. Topoisomerase II makes double-strand breaks.</text>
</comment>
<dbReference type="Gene3D" id="3.30.565.10">
    <property type="entry name" value="Histidine kinase-like ATPase, C-terminal domain"/>
    <property type="match status" value="1"/>
</dbReference>
<evidence type="ECO:0000256" key="5">
    <source>
        <dbReference type="ARBA" id="ARBA00022723"/>
    </source>
</evidence>
<comment type="catalytic activity">
    <reaction evidence="1 12 13">
        <text>ATP-dependent breakage, passage and rejoining of double-stranded DNA.</text>
        <dbReference type="EC" id="5.6.2.2"/>
    </reaction>
</comment>
<dbReference type="InterPro" id="IPR006171">
    <property type="entry name" value="TOPRIM_dom"/>
</dbReference>
<evidence type="ECO:0000256" key="7">
    <source>
        <dbReference type="ARBA" id="ARBA00022840"/>
    </source>
</evidence>
<dbReference type="FunFam" id="3.40.50.670:FF:000001">
    <property type="entry name" value="DNA topoisomerase 2"/>
    <property type="match status" value="1"/>
</dbReference>
<dbReference type="Proteomes" id="UP000436088">
    <property type="component" value="Unassembled WGS sequence"/>
</dbReference>
<evidence type="ECO:0000256" key="12">
    <source>
        <dbReference type="PROSITE-ProRule" id="PRU01384"/>
    </source>
</evidence>
<dbReference type="InterPro" id="IPR050634">
    <property type="entry name" value="DNA_Topoisomerase_II"/>
</dbReference>
<sequence>MRLRTQPIIEECGEEENWTRITFKPDLAKFNMIELESDMIALMKKRVFDLAACLGSNVEVKFNGQSLENSFIKYVDYYLKVVSKTEAEPLLSLHEKVDNGRWEVCVSFSEGQFQQISFVNGISTIKGGTHVDHVTDLISKYVMESINKKKRKKKNHVKVADVKNNMWVFVNALIDNPTLDSQTKETLTLDQSKFGSICELSEDFLEKVYVEIDELVRFGKDIKQLGRSSRILNIPKLSDAAEAGGVNSELCTLILTEGDSAKPLVEVGLNVVEKKYYGVYPLRGKIRNVSTTTIDELMKNTELKNIKRILGLELGKEYENVDTLRYGHVMIMTDQDLDGSHIKGLLINFFHSCWPSLLKIESFLQCFITPIIKVTNNEENRVEYFDSLHEYEEWRKSMRLKVKEWSINYLKGLGSSTKEEGEKYFGEIENRLKVFIWEGVEDQKALELAFSKKMENKRKEWLRDYEPSYHLDLSVKQISYARFIKEEFVHFSMLDNKRSIASVFDGIKTTQRKIIFCSFQKNLTEAIKVSEFSGNVSEHSRYRHGVQSIHGTIISMAKDFVGSNNINLLMPSGIFGTHDEGGKDAAKPRYLSVQLAPITRYLFPEVDDSLLDYLEVDDRLVEPRWYVPILPLVLVNGSEGIGTGWSSFVPKYDPREIVTNLKLLLDNKVTFGSMVPMKPWYKGFGGEIDEVPTSNTSYIISGVIETEETTVRITELPVGLSADMYKKTLDSILSKDDSFEKYECKQCNGKIIFEVIMKEKMADDVLLEKLKLTTKVNTSNMHLFDGEGNIKKYNSIEEILAGFYRTRLDLYVKRKKAMEDALEQQISEKEIKLKFIRHIAERKIDVHRKKPHVLADLRKAFPEATERDYDFLLSVTITDQLLEKFNEICSEKDKLEKQLIELKGSTARSLWRKELDEFLTELAKQDKAYQEAQGRGKEKAPPDGCGGRNTTAAEDTLINQDSEGVELPPANRRSTRSRKPVIYKDHMMSIAFTIDLLAVSVSSTLFATCVEMRPLVSLVAFRLFMSASFLRYSGFIDAACSAALAVAHLSLLQQWGTSQLANTIFYGSTSPSRSILYRKCVESAKCNMTRIELPQGGIWRADDLIHAV</sequence>
<evidence type="ECO:0000256" key="10">
    <source>
        <dbReference type="ARBA" id="ARBA00023125"/>
    </source>
</evidence>
<dbReference type="GO" id="GO:0000712">
    <property type="term" value="P:resolution of meiotic recombination intermediates"/>
    <property type="evidence" value="ECO:0007669"/>
    <property type="project" value="TreeGrafter"/>
</dbReference>
<dbReference type="CDD" id="cd03481">
    <property type="entry name" value="TopoIIA_Trans_ScTopoIIA"/>
    <property type="match status" value="1"/>
</dbReference>
<dbReference type="InterPro" id="IPR013760">
    <property type="entry name" value="Topo_IIA-like_dom_sf"/>
</dbReference>
<dbReference type="AlphaFoldDB" id="A0A6A2Y3Y9"/>
<dbReference type="PANTHER" id="PTHR10169">
    <property type="entry name" value="DNA TOPOISOMERASE/GYRASE"/>
    <property type="match status" value="1"/>
</dbReference>
<evidence type="ECO:0000256" key="11">
    <source>
        <dbReference type="ARBA" id="ARBA00023235"/>
    </source>
</evidence>
<dbReference type="InterPro" id="IPR020568">
    <property type="entry name" value="Ribosomal_Su5_D2-typ_SF"/>
</dbReference>
<dbReference type="PRINTS" id="PR00418">
    <property type="entry name" value="TPI2FAMILY"/>
</dbReference>
<gene>
    <name evidence="17" type="ORF">F3Y22_tig00111671pilonHSYRG00219</name>
</gene>
<evidence type="ECO:0000313" key="17">
    <source>
        <dbReference type="EMBL" id="KAE8675455.1"/>
    </source>
</evidence>
<keyword evidence="11 12" id="KW-0413">Isomerase</keyword>
<feature type="compositionally biased region" description="Basic and acidic residues" evidence="14">
    <location>
        <begin position="929"/>
        <end position="941"/>
    </location>
</feature>
<feature type="region of interest" description="Disordered" evidence="14">
    <location>
        <begin position="929"/>
        <end position="972"/>
    </location>
</feature>
<evidence type="ECO:0000256" key="1">
    <source>
        <dbReference type="ARBA" id="ARBA00000185"/>
    </source>
</evidence>
<dbReference type="Pfam" id="PF00204">
    <property type="entry name" value="DNA_gyraseB"/>
    <property type="match status" value="1"/>
</dbReference>
<evidence type="ECO:0000256" key="8">
    <source>
        <dbReference type="ARBA" id="ARBA00022842"/>
    </source>
</evidence>
<dbReference type="InterPro" id="IPR013506">
    <property type="entry name" value="Topo_IIA_bsu_dom2"/>
</dbReference>
<dbReference type="Gene3D" id="3.90.199.10">
    <property type="entry name" value="Topoisomerase II, domain 5"/>
    <property type="match status" value="1"/>
</dbReference>
<dbReference type="InterPro" id="IPR002205">
    <property type="entry name" value="Topo_IIA_dom_A"/>
</dbReference>
<dbReference type="Gene3D" id="3.30.230.10">
    <property type="match status" value="1"/>
</dbReference>
<dbReference type="Gene3D" id="3.30.1360.40">
    <property type="match status" value="1"/>
</dbReference>
<dbReference type="GO" id="GO:0003918">
    <property type="term" value="F:DNA topoisomerase type II (double strand cut, ATP-hydrolyzing) activity"/>
    <property type="evidence" value="ECO:0007669"/>
    <property type="project" value="UniProtKB-UniRule"/>
</dbReference>
<evidence type="ECO:0000256" key="9">
    <source>
        <dbReference type="ARBA" id="ARBA00023029"/>
    </source>
</evidence>
<dbReference type="Pfam" id="PF16898">
    <property type="entry name" value="TOPRIM_C"/>
    <property type="match status" value="1"/>
</dbReference>
<dbReference type="Gene3D" id="3.30.1490.30">
    <property type="match status" value="1"/>
</dbReference>
<comment type="cofactor">
    <cofactor evidence="2">
        <name>Ca(2+)</name>
        <dbReference type="ChEBI" id="CHEBI:29108"/>
    </cofactor>
</comment>
<dbReference type="GO" id="GO:0006265">
    <property type="term" value="P:DNA topological change"/>
    <property type="evidence" value="ECO:0007669"/>
    <property type="project" value="UniProtKB-UniRule"/>
</dbReference>
<reference evidence="17" key="1">
    <citation type="submission" date="2019-09" db="EMBL/GenBank/DDBJ databases">
        <title>Draft genome information of white flower Hibiscus syriacus.</title>
        <authorList>
            <person name="Kim Y.-M."/>
        </authorList>
    </citation>
    <scope>NUCLEOTIDE SEQUENCE [LARGE SCALE GENOMIC DNA]</scope>
    <source>
        <strain evidence="17">YM2019G1</strain>
    </source>
</reference>
<dbReference type="FunFam" id="3.90.199.10:FF:000002">
    <property type="entry name" value="DNA topoisomerase 2"/>
    <property type="match status" value="1"/>
</dbReference>
<dbReference type="Gene3D" id="1.10.268.10">
    <property type="entry name" value="Topoisomerase, domain 3"/>
    <property type="match status" value="1"/>
</dbReference>
<dbReference type="GO" id="GO:0000819">
    <property type="term" value="P:sister chromatid segregation"/>
    <property type="evidence" value="ECO:0007669"/>
    <property type="project" value="TreeGrafter"/>
</dbReference>
<keyword evidence="6 13" id="KW-0547">Nucleotide-binding</keyword>
<feature type="domain" description="Topo IIA-type catalytic" evidence="16">
    <location>
        <begin position="500"/>
        <end position="915"/>
    </location>
</feature>
<keyword evidence="8" id="KW-0460">Magnesium</keyword>
<dbReference type="InterPro" id="IPR036890">
    <property type="entry name" value="HATPase_C_sf"/>
</dbReference>
<evidence type="ECO:0000256" key="4">
    <source>
        <dbReference type="ARBA" id="ARBA00011080"/>
    </source>
</evidence>
<dbReference type="InterPro" id="IPR031660">
    <property type="entry name" value="TOPRIM_C"/>
</dbReference>
<dbReference type="FunFam" id="3.30.230.10:FF:000008">
    <property type="entry name" value="DNA topoisomerase 2"/>
    <property type="match status" value="1"/>
</dbReference>
<name>A0A6A2Y3Y9_HIBSY</name>
<protein>
    <recommendedName>
        <fullName evidence="13">DNA topoisomerase 2</fullName>
        <ecNumber evidence="13">5.6.2.2</ecNumber>
    </recommendedName>
</protein>
<dbReference type="PROSITE" id="PS50880">
    <property type="entry name" value="TOPRIM"/>
    <property type="match status" value="1"/>
</dbReference>
<dbReference type="GO" id="GO:0046872">
    <property type="term" value="F:metal ion binding"/>
    <property type="evidence" value="ECO:0007669"/>
    <property type="project" value="UniProtKB-KW"/>
</dbReference>
<keyword evidence="9 12" id="KW-0799">Topoisomerase</keyword>
<dbReference type="SMART" id="SM00433">
    <property type="entry name" value="TOP2c"/>
    <property type="match status" value="1"/>
</dbReference>
<evidence type="ECO:0000256" key="6">
    <source>
        <dbReference type="ARBA" id="ARBA00022741"/>
    </source>
</evidence>
<dbReference type="InterPro" id="IPR013759">
    <property type="entry name" value="Topo_IIA_B_C"/>
</dbReference>
<feature type="active site" description="O-(5'-phospho-DNA)-tyrosine intermediate" evidence="12">
    <location>
        <position position="590"/>
    </location>
</feature>
<feature type="compositionally biased region" description="Polar residues" evidence="14">
    <location>
        <begin position="948"/>
        <end position="962"/>
    </location>
</feature>
<accession>A0A6A2Y3Y9</accession>
<feature type="domain" description="Toprim" evidence="15">
    <location>
        <begin position="251"/>
        <end position="365"/>
    </location>
</feature>
<dbReference type="Pfam" id="PF01751">
    <property type="entry name" value="Toprim"/>
    <property type="match status" value="1"/>
</dbReference>
<dbReference type="InterPro" id="IPR001241">
    <property type="entry name" value="Topo_IIA"/>
</dbReference>
<keyword evidence="5" id="KW-0479">Metal-binding</keyword>
<organism evidence="17 18">
    <name type="scientific">Hibiscus syriacus</name>
    <name type="common">Rose of Sharon</name>
    <dbReference type="NCBI Taxonomy" id="106335"/>
    <lineage>
        <taxon>Eukaryota</taxon>
        <taxon>Viridiplantae</taxon>
        <taxon>Streptophyta</taxon>
        <taxon>Embryophyta</taxon>
        <taxon>Tracheophyta</taxon>
        <taxon>Spermatophyta</taxon>
        <taxon>Magnoliopsida</taxon>
        <taxon>eudicotyledons</taxon>
        <taxon>Gunneridae</taxon>
        <taxon>Pentapetalae</taxon>
        <taxon>rosids</taxon>
        <taxon>malvids</taxon>
        <taxon>Malvales</taxon>
        <taxon>Malvaceae</taxon>
        <taxon>Malvoideae</taxon>
        <taxon>Hibiscus</taxon>
    </lineage>
</organism>
<dbReference type="SUPFAM" id="SSF56719">
    <property type="entry name" value="Type II DNA topoisomerase"/>
    <property type="match status" value="1"/>
</dbReference>
<evidence type="ECO:0000256" key="14">
    <source>
        <dbReference type="SAM" id="MobiDB-lite"/>
    </source>
</evidence>
<dbReference type="EC" id="5.6.2.2" evidence="13"/>
<dbReference type="SUPFAM" id="SSF55874">
    <property type="entry name" value="ATPase domain of HSP90 chaperone/DNA topoisomerase II/histidine kinase"/>
    <property type="match status" value="1"/>
</dbReference>
<dbReference type="InterPro" id="IPR014721">
    <property type="entry name" value="Ribsml_uS5_D2-typ_fold_subgr"/>
</dbReference>
<evidence type="ECO:0000259" key="15">
    <source>
        <dbReference type="PROSITE" id="PS50880"/>
    </source>
</evidence>
<comment type="caution">
    <text evidence="17">The sequence shown here is derived from an EMBL/GenBank/DDBJ whole genome shotgun (WGS) entry which is preliminary data.</text>
</comment>
<dbReference type="Gene3D" id="3.40.50.670">
    <property type="match status" value="1"/>
</dbReference>
<dbReference type="GO" id="GO:0003677">
    <property type="term" value="F:DNA binding"/>
    <property type="evidence" value="ECO:0007669"/>
    <property type="project" value="UniProtKB-UniRule"/>
</dbReference>
<dbReference type="PANTHER" id="PTHR10169:SF38">
    <property type="entry name" value="DNA TOPOISOMERASE 2"/>
    <property type="match status" value="1"/>
</dbReference>
<comment type="cofactor">
    <cofactor evidence="3">
        <name>Mg(2+)</name>
        <dbReference type="ChEBI" id="CHEBI:18420"/>
    </cofactor>
</comment>
<evidence type="ECO:0000259" key="16">
    <source>
        <dbReference type="PROSITE" id="PS52040"/>
    </source>
</evidence>
<dbReference type="GO" id="GO:0005634">
    <property type="term" value="C:nucleus"/>
    <property type="evidence" value="ECO:0007669"/>
    <property type="project" value="TreeGrafter"/>
</dbReference>
<keyword evidence="18" id="KW-1185">Reference proteome</keyword>
<keyword evidence="7 13" id="KW-0067">ATP-binding</keyword>